<feature type="transmembrane region" description="Helical" evidence="6">
    <location>
        <begin position="127"/>
        <end position="147"/>
    </location>
</feature>
<evidence type="ECO:0000256" key="4">
    <source>
        <dbReference type="ARBA" id="ARBA00022989"/>
    </source>
</evidence>
<evidence type="ECO:0000259" key="7">
    <source>
        <dbReference type="Pfam" id="PF06814"/>
    </source>
</evidence>
<protein>
    <recommendedName>
        <fullName evidence="7">GOST seven transmembrane domain-containing protein</fullName>
    </recommendedName>
</protein>
<evidence type="ECO:0000256" key="3">
    <source>
        <dbReference type="ARBA" id="ARBA00022729"/>
    </source>
</evidence>
<comment type="subcellular location">
    <subcellularLocation>
        <location evidence="1">Membrane</location>
        <topology evidence="1">Multi-pass membrane protein</topology>
    </subcellularLocation>
</comment>
<keyword evidence="4 6" id="KW-1133">Transmembrane helix</keyword>
<proteinExistence type="predicted"/>
<organism evidence="8">
    <name type="scientific">Phaeomonas parva</name>
    <dbReference type="NCBI Taxonomy" id="124430"/>
    <lineage>
        <taxon>Eukaryota</taxon>
        <taxon>Sar</taxon>
        <taxon>Stramenopiles</taxon>
        <taxon>Ochrophyta</taxon>
        <taxon>Pinguiophyceae</taxon>
        <taxon>Pinguiochrysidales</taxon>
        <taxon>Pinguiochrysidaceae</taxon>
        <taxon>Phaeomonas</taxon>
    </lineage>
</organism>
<accession>A0A7S1XJK7</accession>
<keyword evidence="5 6" id="KW-0472">Membrane</keyword>
<feature type="transmembrane region" description="Helical" evidence="6">
    <location>
        <begin position="168"/>
        <end position="191"/>
    </location>
</feature>
<dbReference type="Pfam" id="PF06814">
    <property type="entry name" value="GOST_TM"/>
    <property type="match status" value="1"/>
</dbReference>
<dbReference type="PANTHER" id="PTHR21229">
    <property type="entry name" value="LUNG SEVEN TRANSMEMBRANE RECEPTOR"/>
    <property type="match status" value="1"/>
</dbReference>
<dbReference type="InterPro" id="IPR009637">
    <property type="entry name" value="GPR107/GPR108-like"/>
</dbReference>
<evidence type="ECO:0000256" key="1">
    <source>
        <dbReference type="ARBA" id="ARBA00004141"/>
    </source>
</evidence>
<dbReference type="AlphaFoldDB" id="A0A7S1XJK7"/>
<dbReference type="PANTHER" id="PTHR21229:SF2">
    <property type="entry name" value="RE59932P"/>
    <property type="match status" value="1"/>
</dbReference>
<sequence>MMVLRRSAPRTVVHIHKLMAVLVMFKVMTLLFDGVRYQVIGHTGHADGWTVVFYIFTVLRSISLFVVILLIGMGWSLLKPSLNEREKKIIFFVLTLQVLDNIAFLVVDETAPGSQSYLQWRDVLHLVDIICCCAILFPIVWSIRHLRQGAGTDGKMAANLNRLETFRYFYIMVISYIYFTRIVVYLTAAVIPFQLSWLKVFLEEAATLLFYVLTGVKFRPAEDNPYVKLSQEDDDDTEEFGLDDEGVELLEQPKTVLTKV</sequence>
<evidence type="ECO:0000256" key="2">
    <source>
        <dbReference type="ARBA" id="ARBA00022692"/>
    </source>
</evidence>
<evidence type="ECO:0000313" key="8">
    <source>
        <dbReference type="EMBL" id="CAD9244473.1"/>
    </source>
</evidence>
<dbReference type="EMBL" id="HBGJ01004709">
    <property type="protein sequence ID" value="CAD9244473.1"/>
    <property type="molecule type" value="Transcribed_RNA"/>
</dbReference>
<name>A0A7S1XJK7_9STRA</name>
<keyword evidence="3" id="KW-0732">Signal</keyword>
<feature type="transmembrane region" description="Helical" evidence="6">
    <location>
        <begin position="12"/>
        <end position="32"/>
    </location>
</feature>
<evidence type="ECO:0000256" key="6">
    <source>
        <dbReference type="SAM" id="Phobius"/>
    </source>
</evidence>
<dbReference type="GO" id="GO:0005794">
    <property type="term" value="C:Golgi apparatus"/>
    <property type="evidence" value="ECO:0007669"/>
    <property type="project" value="TreeGrafter"/>
</dbReference>
<dbReference type="GO" id="GO:0016020">
    <property type="term" value="C:membrane"/>
    <property type="evidence" value="ECO:0007669"/>
    <property type="project" value="UniProtKB-SubCell"/>
</dbReference>
<gene>
    <name evidence="8" type="ORF">PPAR1163_LOCUS2821</name>
</gene>
<reference evidence="8" key="1">
    <citation type="submission" date="2021-01" db="EMBL/GenBank/DDBJ databases">
        <authorList>
            <person name="Corre E."/>
            <person name="Pelletier E."/>
            <person name="Niang G."/>
            <person name="Scheremetjew M."/>
            <person name="Finn R."/>
            <person name="Kale V."/>
            <person name="Holt S."/>
            <person name="Cochrane G."/>
            <person name="Meng A."/>
            <person name="Brown T."/>
            <person name="Cohen L."/>
        </authorList>
    </citation>
    <scope>NUCLEOTIDE SEQUENCE</scope>
    <source>
        <strain evidence="8">CCMP2877</strain>
    </source>
</reference>
<feature type="transmembrane region" description="Helical" evidence="6">
    <location>
        <begin position="52"/>
        <end position="77"/>
    </location>
</feature>
<keyword evidence="2 6" id="KW-0812">Transmembrane</keyword>
<feature type="domain" description="GOST seven transmembrane" evidence="7">
    <location>
        <begin position="9"/>
        <end position="225"/>
    </location>
</feature>
<dbReference type="InterPro" id="IPR053937">
    <property type="entry name" value="GOST_TM"/>
</dbReference>
<evidence type="ECO:0000256" key="5">
    <source>
        <dbReference type="ARBA" id="ARBA00023136"/>
    </source>
</evidence>
<feature type="transmembrane region" description="Helical" evidence="6">
    <location>
        <begin position="89"/>
        <end position="107"/>
    </location>
</feature>